<evidence type="ECO:0000313" key="2">
    <source>
        <dbReference type="Proteomes" id="UP000765509"/>
    </source>
</evidence>
<dbReference type="AlphaFoldDB" id="A0A9Q3GHG9"/>
<dbReference type="EMBL" id="AVOT02001550">
    <property type="protein sequence ID" value="MBW0467319.1"/>
    <property type="molecule type" value="Genomic_DNA"/>
</dbReference>
<dbReference type="OrthoDB" id="2505291at2759"/>
<sequence>MQKEYFTLYKEFLSSKSKGPGEFSINSDKLQISCKHHIMPNIMADADLEDHEGRSTHDNSSAITQAIVDVETCMMSSKIAHLLKLLLKKKRSKCGPAK</sequence>
<organism evidence="1 2">
    <name type="scientific">Austropuccinia psidii MF-1</name>
    <dbReference type="NCBI Taxonomy" id="1389203"/>
    <lineage>
        <taxon>Eukaryota</taxon>
        <taxon>Fungi</taxon>
        <taxon>Dikarya</taxon>
        <taxon>Basidiomycota</taxon>
        <taxon>Pucciniomycotina</taxon>
        <taxon>Pucciniomycetes</taxon>
        <taxon>Pucciniales</taxon>
        <taxon>Sphaerophragmiaceae</taxon>
        <taxon>Austropuccinia</taxon>
    </lineage>
</organism>
<protein>
    <submittedName>
        <fullName evidence="1">Uncharacterized protein</fullName>
    </submittedName>
</protein>
<name>A0A9Q3GHG9_9BASI</name>
<comment type="caution">
    <text evidence="1">The sequence shown here is derived from an EMBL/GenBank/DDBJ whole genome shotgun (WGS) entry which is preliminary data.</text>
</comment>
<dbReference type="Proteomes" id="UP000765509">
    <property type="component" value="Unassembled WGS sequence"/>
</dbReference>
<reference evidence="1" key="1">
    <citation type="submission" date="2021-03" db="EMBL/GenBank/DDBJ databases">
        <title>Draft genome sequence of rust myrtle Austropuccinia psidii MF-1, a brazilian biotype.</title>
        <authorList>
            <person name="Quecine M.C."/>
            <person name="Pachon D.M.R."/>
            <person name="Bonatelli M.L."/>
            <person name="Correr F.H."/>
            <person name="Franceschini L.M."/>
            <person name="Leite T.F."/>
            <person name="Margarido G.R.A."/>
            <person name="Almeida C.A."/>
            <person name="Ferrarezi J.A."/>
            <person name="Labate C.A."/>
        </authorList>
    </citation>
    <scope>NUCLEOTIDE SEQUENCE</scope>
    <source>
        <strain evidence="1">MF-1</strain>
    </source>
</reference>
<proteinExistence type="predicted"/>
<evidence type="ECO:0000313" key="1">
    <source>
        <dbReference type="EMBL" id="MBW0467319.1"/>
    </source>
</evidence>
<accession>A0A9Q3GHG9</accession>
<gene>
    <name evidence="1" type="ORF">O181_007034</name>
</gene>
<keyword evidence="2" id="KW-1185">Reference proteome</keyword>